<feature type="compositionally biased region" description="Polar residues" evidence="6">
    <location>
        <begin position="18"/>
        <end position="29"/>
    </location>
</feature>
<dbReference type="InterPro" id="IPR058606">
    <property type="entry name" value="HTH_Cic_C"/>
</dbReference>
<keyword evidence="2" id="KW-0805">Transcription regulation</keyword>
<reference evidence="8 9" key="1">
    <citation type="submission" date="2024-05" db="EMBL/GenBank/DDBJ databases">
        <title>Culex pipiens pipiens assembly and annotation.</title>
        <authorList>
            <person name="Alout H."/>
            <person name="Durand T."/>
        </authorList>
    </citation>
    <scope>NUCLEOTIDE SEQUENCE [LARGE SCALE GENOMIC DNA]</scope>
    <source>
        <strain evidence="8">HA-2024</strain>
        <tissue evidence="8">Whole body</tissue>
    </source>
</reference>
<feature type="domain" description="Protein capicua homolog-like C-terminal tri-helical" evidence="7">
    <location>
        <begin position="37"/>
        <end position="91"/>
    </location>
</feature>
<dbReference type="GO" id="GO:0003677">
    <property type="term" value="F:DNA binding"/>
    <property type="evidence" value="ECO:0007669"/>
    <property type="project" value="UniProtKB-KW"/>
</dbReference>
<evidence type="ECO:0000256" key="2">
    <source>
        <dbReference type="ARBA" id="ARBA00023015"/>
    </source>
</evidence>
<feature type="region of interest" description="Disordered" evidence="6">
    <location>
        <begin position="1"/>
        <end position="38"/>
    </location>
</feature>
<evidence type="ECO:0000256" key="6">
    <source>
        <dbReference type="SAM" id="MobiDB-lite"/>
    </source>
</evidence>
<evidence type="ECO:0000256" key="1">
    <source>
        <dbReference type="ARBA" id="ARBA00022553"/>
    </source>
</evidence>
<protein>
    <recommendedName>
        <fullName evidence="7">Protein capicua homolog-like C-terminal tri-helical domain-containing protein</fullName>
    </recommendedName>
</protein>
<evidence type="ECO:0000256" key="4">
    <source>
        <dbReference type="ARBA" id="ARBA00023163"/>
    </source>
</evidence>
<organism evidence="8 9">
    <name type="scientific">Culex pipiens pipiens</name>
    <name type="common">Northern house mosquito</name>
    <dbReference type="NCBI Taxonomy" id="38569"/>
    <lineage>
        <taxon>Eukaryota</taxon>
        <taxon>Metazoa</taxon>
        <taxon>Ecdysozoa</taxon>
        <taxon>Arthropoda</taxon>
        <taxon>Hexapoda</taxon>
        <taxon>Insecta</taxon>
        <taxon>Pterygota</taxon>
        <taxon>Neoptera</taxon>
        <taxon>Endopterygota</taxon>
        <taxon>Diptera</taxon>
        <taxon>Nematocera</taxon>
        <taxon>Culicoidea</taxon>
        <taxon>Culicidae</taxon>
        <taxon>Culicinae</taxon>
        <taxon>Culicini</taxon>
        <taxon>Culex</taxon>
        <taxon>Culex</taxon>
    </lineage>
</organism>
<dbReference type="PANTHER" id="PTHR13059">
    <property type="entry name" value="HMG-BOX TRANSCRIPTION FACTOR BBX"/>
    <property type="match status" value="1"/>
</dbReference>
<keyword evidence="3" id="KW-0238">DNA-binding</keyword>
<feature type="compositionally biased region" description="Basic and acidic residues" evidence="6">
    <location>
        <begin position="1"/>
        <end position="16"/>
    </location>
</feature>
<keyword evidence="5" id="KW-0539">Nucleus</keyword>
<feature type="non-terminal residue" evidence="8">
    <location>
        <position position="118"/>
    </location>
</feature>
<name>A0ABD1DM53_CULPP</name>
<evidence type="ECO:0000313" key="9">
    <source>
        <dbReference type="Proteomes" id="UP001562425"/>
    </source>
</evidence>
<dbReference type="EMBL" id="JBEHCU010005115">
    <property type="protein sequence ID" value="KAL1400842.1"/>
    <property type="molecule type" value="Genomic_DNA"/>
</dbReference>
<gene>
    <name evidence="8" type="ORF">pipiens_020104</name>
</gene>
<accession>A0ABD1DM53</accession>
<dbReference type="InterPro" id="IPR052412">
    <property type="entry name" value="CC-Dev_Transcription_Reg"/>
</dbReference>
<keyword evidence="4" id="KW-0804">Transcription</keyword>
<sequence length="118" mass="13381">MEQYKEMAADSADRSPRTPKTPSARSVNSAEEKGHRKILEHRRNLVMQLFQEHGMFPSSQATNNFQLAHSDIFQNKQQLQLKIREVRQKYMAQPPGFTPHSAGPMTPTDHLGAGNPEL</sequence>
<comment type="caution">
    <text evidence="8">The sequence shown here is derived from an EMBL/GenBank/DDBJ whole genome shotgun (WGS) entry which is preliminary data.</text>
</comment>
<evidence type="ECO:0000256" key="5">
    <source>
        <dbReference type="ARBA" id="ARBA00023242"/>
    </source>
</evidence>
<proteinExistence type="predicted"/>
<keyword evidence="1" id="KW-0597">Phosphoprotein</keyword>
<keyword evidence="9" id="KW-1185">Reference proteome</keyword>
<feature type="region of interest" description="Disordered" evidence="6">
    <location>
        <begin position="93"/>
        <end position="118"/>
    </location>
</feature>
<evidence type="ECO:0000313" key="8">
    <source>
        <dbReference type="EMBL" id="KAL1400842.1"/>
    </source>
</evidence>
<dbReference type="Proteomes" id="UP001562425">
    <property type="component" value="Unassembled WGS sequence"/>
</dbReference>
<evidence type="ECO:0000256" key="3">
    <source>
        <dbReference type="ARBA" id="ARBA00023125"/>
    </source>
</evidence>
<evidence type="ECO:0000259" key="7">
    <source>
        <dbReference type="Pfam" id="PF25981"/>
    </source>
</evidence>
<dbReference type="Pfam" id="PF25981">
    <property type="entry name" value="HTH_Cic_C"/>
    <property type="match status" value="1"/>
</dbReference>
<dbReference type="AlphaFoldDB" id="A0ABD1DM53"/>
<dbReference type="PANTHER" id="PTHR13059:SF13">
    <property type="entry name" value="PROTEIN CAPICUA HOMOLOG"/>
    <property type="match status" value="1"/>
</dbReference>